<dbReference type="EMBL" id="CP060394">
    <property type="protein sequence ID" value="QNI34958.1"/>
    <property type="molecule type" value="Genomic_DNA"/>
</dbReference>
<proteinExistence type="predicted"/>
<dbReference type="AlphaFoldDB" id="A0A7G8BQY8"/>
<dbReference type="InterPro" id="IPR025388">
    <property type="entry name" value="Alginate_export_dom"/>
</dbReference>
<dbReference type="Proteomes" id="UP000515312">
    <property type="component" value="Chromosome"/>
</dbReference>
<accession>A0A7G8BQY8</accession>
<dbReference type="Pfam" id="PF13372">
    <property type="entry name" value="Alginate_exp"/>
    <property type="match status" value="1"/>
</dbReference>
<gene>
    <name evidence="2" type="ORF">H7849_12790</name>
</gene>
<evidence type="ECO:0000313" key="3">
    <source>
        <dbReference type="Proteomes" id="UP000515312"/>
    </source>
</evidence>
<sequence length="419" mass="47281">MRNWDWRLEITQPTIIDAPDYAVSPVTAQGQLGFGGTYYAANGNNSYPAAAFLKQAFARYNFGEGDKNLRLGRFEFFDGLETKPKNPTLAYLQPNRVAQRLVGNFSFTVAQRSFDGVDAHYGQGSWDITAMAARANQGVFNMNGNPELNVDVQYLAYTKSDWKDRFLWRVFAIGYHDGRTGIAKTDNRPLPVRQADHQNIRIGTYGADFLTAIPAGPGQFDFIGWGVLQNGQWGPQDQRAGAWTAEGGYQFLHVASTPWFRSGWFRSSGDNNPSDNKHGTFVELLPTPRGYARFPIYNLMNLEDGFVQVIDRPRKPWELRSDLHWIQLTSGKDLWYSGGGAFDNKVFGFTGRPSNGHSSMTSIFDISSDWHATHYLDVNLYYAYSWGKSVVGAIYPANRNAQMGYLELVYHWNTPLARH</sequence>
<feature type="domain" description="Alginate export" evidence="1">
    <location>
        <begin position="53"/>
        <end position="384"/>
    </location>
</feature>
<protein>
    <submittedName>
        <fullName evidence="2">Alginate export family protein</fullName>
    </submittedName>
</protein>
<reference evidence="2 3" key="1">
    <citation type="submission" date="2020-08" db="EMBL/GenBank/DDBJ databases">
        <title>Edaphobacter telluris sp. nov. and Acidobacterium dinghuensis sp. nov., two acidobacteria isolated from forest soil.</title>
        <authorList>
            <person name="Fu J."/>
            <person name="Qiu L."/>
        </authorList>
    </citation>
    <scope>NUCLEOTIDE SEQUENCE [LARGE SCALE GENOMIC DNA]</scope>
    <source>
        <strain evidence="2">4Y35</strain>
    </source>
</reference>
<evidence type="ECO:0000313" key="2">
    <source>
        <dbReference type="EMBL" id="QNI34958.1"/>
    </source>
</evidence>
<evidence type="ECO:0000259" key="1">
    <source>
        <dbReference type="Pfam" id="PF13372"/>
    </source>
</evidence>
<organism evidence="2 3">
    <name type="scientific">Alloacidobacterium dinghuense</name>
    <dbReference type="NCBI Taxonomy" id="2763107"/>
    <lineage>
        <taxon>Bacteria</taxon>
        <taxon>Pseudomonadati</taxon>
        <taxon>Acidobacteriota</taxon>
        <taxon>Terriglobia</taxon>
        <taxon>Terriglobales</taxon>
        <taxon>Acidobacteriaceae</taxon>
        <taxon>Alloacidobacterium</taxon>
    </lineage>
</organism>
<name>A0A7G8BQY8_9BACT</name>
<dbReference type="KEGG" id="adin:H7849_12790"/>
<keyword evidence="3" id="KW-1185">Reference proteome</keyword>